<dbReference type="EMBL" id="JAINUF010000014">
    <property type="protein sequence ID" value="KAJ8342462.1"/>
    <property type="molecule type" value="Genomic_DNA"/>
</dbReference>
<evidence type="ECO:0000313" key="3">
    <source>
        <dbReference type="Proteomes" id="UP001152622"/>
    </source>
</evidence>
<reference evidence="2" key="1">
    <citation type="journal article" date="2023" name="Science">
        <title>Genome structures resolve the early diversification of teleost fishes.</title>
        <authorList>
            <person name="Parey E."/>
            <person name="Louis A."/>
            <person name="Montfort J."/>
            <person name="Bouchez O."/>
            <person name="Roques C."/>
            <person name="Iampietro C."/>
            <person name="Lluch J."/>
            <person name="Castinel A."/>
            <person name="Donnadieu C."/>
            <person name="Desvignes T."/>
            <person name="Floi Bucao C."/>
            <person name="Jouanno E."/>
            <person name="Wen M."/>
            <person name="Mejri S."/>
            <person name="Dirks R."/>
            <person name="Jansen H."/>
            <person name="Henkel C."/>
            <person name="Chen W.J."/>
            <person name="Zahm M."/>
            <person name="Cabau C."/>
            <person name="Klopp C."/>
            <person name="Thompson A.W."/>
            <person name="Robinson-Rechavi M."/>
            <person name="Braasch I."/>
            <person name="Lecointre G."/>
            <person name="Bobe J."/>
            <person name="Postlethwait J.H."/>
            <person name="Berthelot C."/>
            <person name="Roest Crollius H."/>
            <person name="Guiguen Y."/>
        </authorList>
    </citation>
    <scope>NUCLEOTIDE SEQUENCE</scope>
    <source>
        <strain evidence="2">WJC10195</strain>
    </source>
</reference>
<dbReference type="AlphaFoldDB" id="A0A9Q1EP96"/>
<name>A0A9Q1EP96_SYNKA</name>
<gene>
    <name evidence="2" type="ORF">SKAU_G00323900</name>
</gene>
<protein>
    <submittedName>
        <fullName evidence="2">Uncharacterized protein</fullName>
    </submittedName>
</protein>
<feature type="region of interest" description="Disordered" evidence="1">
    <location>
        <begin position="95"/>
        <end position="117"/>
    </location>
</feature>
<keyword evidence="3" id="KW-1185">Reference proteome</keyword>
<evidence type="ECO:0000256" key="1">
    <source>
        <dbReference type="SAM" id="MobiDB-lite"/>
    </source>
</evidence>
<organism evidence="2 3">
    <name type="scientific">Synaphobranchus kaupii</name>
    <name type="common">Kaup's arrowtooth eel</name>
    <dbReference type="NCBI Taxonomy" id="118154"/>
    <lineage>
        <taxon>Eukaryota</taxon>
        <taxon>Metazoa</taxon>
        <taxon>Chordata</taxon>
        <taxon>Craniata</taxon>
        <taxon>Vertebrata</taxon>
        <taxon>Euteleostomi</taxon>
        <taxon>Actinopterygii</taxon>
        <taxon>Neopterygii</taxon>
        <taxon>Teleostei</taxon>
        <taxon>Anguilliformes</taxon>
        <taxon>Synaphobranchidae</taxon>
        <taxon>Synaphobranchus</taxon>
    </lineage>
</organism>
<sequence length="117" mass="12930">MVDGNGCAVAVRAGQRVPRCDGRGVTHLPLRNESLLRSVETRGWQPCLTAEAQVTVLIALLWTMMHFSRPAPYRAPPLHLPVGLSAHLELAPRCPRDRSHLPQTPSPWTDPLTRLSV</sequence>
<dbReference type="Proteomes" id="UP001152622">
    <property type="component" value="Chromosome 14"/>
</dbReference>
<comment type="caution">
    <text evidence="2">The sequence shown here is derived from an EMBL/GenBank/DDBJ whole genome shotgun (WGS) entry which is preliminary data.</text>
</comment>
<accession>A0A9Q1EP96</accession>
<proteinExistence type="predicted"/>
<evidence type="ECO:0000313" key="2">
    <source>
        <dbReference type="EMBL" id="KAJ8342462.1"/>
    </source>
</evidence>